<comment type="subcellular location">
    <subcellularLocation>
        <location evidence="1">Cell membrane</location>
        <topology evidence="1">Multi-pass membrane protein</topology>
    </subcellularLocation>
</comment>
<name>A0A011RD62_ACCRE</name>
<dbReference type="STRING" id="1454004.AW11_01689"/>
<proteinExistence type="inferred from homology"/>
<comment type="similarity">
    <text evidence="2">Belongs to the auxin efflux carrier (TC 2.A.69) family.</text>
</comment>
<keyword evidence="7 8" id="KW-0472">Membrane</keyword>
<organism evidence="9 10">
    <name type="scientific">Accumulibacter regalis</name>
    <dbReference type="NCBI Taxonomy" id="522306"/>
    <lineage>
        <taxon>Bacteria</taxon>
        <taxon>Pseudomonadati</taxon>
        <taxon>Pseudomonadota</taxon>
        <taxon>Betaproteobacteria</taxon>
        <taxon>Candidatus Accumulibacter</taxon>
    </lineage>
</organism>
<keyword evidence="5 8" id="KW-0812">Transmembrane</keyword>
<dbReference type="Proteomes" id="UP000022141">
    <property type="component" value="Unassembled WGS sequence"/>
</dbReference>
<dbReference type="PANTHER" id="PTHR36838:SF4">
    <property type="entry name" value="AUXIN EFFLUX CARRIER FAMILY PROTEIN"/>
    <property type="match status" value="1"/>
</dbReference>
<dbReference type="EMBL" id="JEMY01000018">
    <property type="protein sequence ID" value="EXI89179.1"/>
    <property type="molecule type" value="Genomic_DNA"/>
</dbReference>
<keyword evidence="3" id="KW-0813">Transport</keyword>
<evidence type="ECO:0000313" key="9">
    <source>
        <dbReference type="EMBL" id="EXI89179.1"/>
    </source>
</evidence>
<protein>
    <submittedName>
        <fullName evidence="9">Auxin efflux carrier</fullName>
    </submittedName>
</protein>
<dbReference type="PANTHER" id="PTHR36838">
    <property type="entry name" value="AUXIN EFFLUX CARRIER FAMILY PROTEIN"/>
    <property type="match status" value="1"/>
</dbReference>
<keyword evidence="10" id="KW-1185">Reference proteome</keyword>
<dbReference type="GO" id="GO:0005886">
    <property type="term" value="C:plasma membrane"/>
    <property type="evidence" value="ECO:0007669"/>
    <property type="project" value="UniProtKB-SubCell"/>
</dbReference>
<evidence type="ECO:0000256" key="5">
    <source>
        <dbReference type="ARBA" id="ARBA00022692"/>
    </source>
</evidence>
<evidence type="ECO:0000256" key="1">
    <source>
        <dbReference type="ARBA" id="ARBA00004651"/>
    </source>
</evidence>
<feature type="transmembrane region" description="Helical" evidence="8">
    <location>
        <begin position="64"/>
        <end position="85"/>
    </location>
</feature>
<comment type="caution">
    <text evidence="9">The sequence shown here is derived from an EMBL/GenBank/DDBJ whole genome shotgun (WGS) entry which is preliminary data.</text>
</comment>
<feature type="transmembrane region" description="Helical" evidence="8">
    <location>
        <begin position="36"/>
        <end position="52"/>
    </location>
</feature>
<accession>A0A011RD62</accession>
<feature type="transmembrane region" description="Helical" evidence="8">
    <location>
        <begin position="243"/>
        <end position="264"/>
    </location>
</feature>
<keyword evidence="6 8" id="KW-1133">Transmembrane helix</keyword>
<dbReference type="InterPro" id="IPR004776">
    <property type="entry name" value="Mem_transp_PIN-like"/>
</dbReference>
<feature type="transmembrane region" description="Helical" evidence="8">
    <location>
        <begin position="184"/>
        <end position="204"/>
    </location>
</feature>
<dbReference type="InterPro" id="IPR038770">
    <property type="entry name" value="Na+/solute_symporter_sf"/>
</dbReference>
<evidence type="ECO:0000256" key="4">
    <source>
        <dbReference type="ARBA" id="ARBA00022475"/>
    </source>
</evidence>
<feature type="transmembrane region" description="Helical" evidence="8">
    <location>
        <begin position="6"/>
        <end position="24"/>
    </location>
</feature>
<evidence type="ECO:0000256" key="8">
    <source>
        <dbReference type="SAM" id="Phobius"/>
    </source>
</evidence>
<feature type="transmembrane region" description="Helical" evidence="8">
    <location>
        <begin position="216"/>
        <end position="237"/>
    </location>
</feature>
<dbReference type="Pfam" id="PF03547">
    <property type="entry name" value="Mem_trans"/>
    <property type="match status" value="1"/>
</dbReference>
<feature type="transmembrane region" description="Helical" evidence="8">
    <location>
        <begin position="276"/>
        <end position="297"/>
    </location>
</feature>
<keyword evidence="4" id="KW-1003">Cell membrane</keyword>
<dbReference type="GO" id="GO:0055085">
    <property type="term" value="P:transmembrane transport"/>
    <property type="evidence" value="ECO:0007669"/>
    <property type="project" value="InterPro"/>
</dbReference>
<sequence length="299" mass="30942">MQGIVLLLPDFGLILLGWALYRLVDFGDKFWSGLEKLVYFVLFPALLFKALASTRIDFATAAPLFASGAAALGCGVLCGLFAAPLFKHNKTVFASRFQCAFRFNSYLGLAVIGKLHGAPGIAAMGILIGAMVPLANLASVWMLARQGNLGLLREMLRNPLILATLAGFAFSASGLTLPASAGQLLGRLGDAAVALGLLAVGAALKLRGTSGSHAASCYLLAVKLLAVPAAGLLAASSLGLSGVYFDTVIVFAALPTATSAYILAVRMGGDGPGVAWLVSANTLVAMLTLPLWLTIALRY</sequence>
<evidence type="ECO:0000256" key="7">
    <source>
        <dbReference type="ARBA" id="ARBA00023136"/>
    </source>
</evidence>
<reference evidence="9" key="1">
    <citation type="submission" date="2014-02" db="EMBL/GenBank/DDBJ databases">
        <title>Expanding our view of genomic diversity in Candidatus Accumulibacter clades.</title>
        <authorList>
            <person name="Skennerton C.T."/>
            <person name="Barr J.J."/>
            <person name="Slater F.R."/>
            <person name="Bond P.L."/>
            <person name="Tyson G.W."/>
        </authorList>
    </citation>
    <scope>NUCLEOTIDE SEQUENCE [LARGE SCALE GENOMIC DNA]</scope>
</reference>
<evidence type="ECO:0000256" key="3">
    <source>
        <dbReference type="ARBA" id="ARBA00022448"/>
    </source>
</evidence>
<evidence type="ECO:0000313" key="10">
    <source>
        <dbReference type="Proteomes" id="UP000022141"/>
    </source>
</evidence>
<dbReference type="eggNOG" id="COG0679">
    <property type="taxonomic scope" value="Bacteria"/>
</dbReference>
<dbReference type="PATRIC" id="fig|1454004.3.peg.1740"/>
<evidence type="ECO:0000256" key="6">
    <source>
        <dbReference type="ARBA" id="ARBA00022989"/>
    </source>
</evidence>
<feature type="transmembrane region" description="Helical" evidence="8">
    <location>
        <begin position="156"/>
        <end position="178"/>
    </location>
</feature>
<gene>
    <name evidence="9" type="ORF">AW11_01689</name>
</gene>
<evidence type="ECO:0000256" key="2">
    <source>
        <dbReference type="ARBA" id="ARBA00010145"/>
    </source>
</evidence>
<dbReference type="AlphaFoldDB" id="A0A011RD62"/>
<dbReference type="Gene3D" id="1.20.1530.20">
    <property type="match status" value="1"/>
</dbReference>